<keyword evidence="3" id="KW-1185">Reference proteome</keyword>
<feature type="region of interest" description="Disordered" evidence="1">
    <location>
        <begin position="1"/>
        <end position="20"/>
    </location>
</feature>
<feature type="compositionally biased region" description="Polar residues" evidence="1">
    <location>
        <begin position="72"/>
        <end position="88"/>
    </location>
</feature>
<feature type="region of interest" description="Disordered" evidence="1">
    <location>
        <begin position="62"/>
        <end position="149"/>
    </location>
</feature>
<dbReference type="Proteomes" id="UP000828390">
    <property type="component" value="Unassembled WGS sequence"/>
</dbReference>
<proteinExistence type="predicted"/>
<accession>A0A9D4H1F7</accession>
<evidence type="ECO:0000313" key="2">
    <source>
        <dbReference type="EMBL" id="KAH3827649.1"/>
    </source>
</evidence>
<dbReference type="EMBL" id="JAIWYP010000005">
    <property type="protein sequence ID" value="KAH3827649.1"/>
    <property type="molecule type" value="Genomic_DNA"/>
</dbReference>
<organism evidence="2 3">
    <name type="scientific">Dreissena polymorpha</name>
    <name type="common">Zebra mussel</name>
    <name type="synonym">Mytilus polymorpha</name>
    <dbReference type="NCBI Taxonomy" id="45954"/>
    <lineage>
        <taxon>Eukaryota</taxon>
        <taxon>Metazoa</taxon>
        <taxon>Spiralia</taxon>
        <taxon>Lophotrochozoa</taxon>
        <taxon>Mollusca</taxon>
        <taxon>Bivalvia</taxon>
        <taxon>Autobranchia</taxon>
        <taxon>Heteroconchia</taxon>
        <taxon>Euheterodonta</taxon>
        <taxon>Imparidentia</taxon>
        <taxon>Neoheterodontei</taxon>
        <taxon>Myida</taxon>
        <taxon>Dreissenoidea</taxon>
        <taxon>Dreissenidae</taxon>
        <taxon>Dreissena</taxon>
    </lineage>
</organism>
<protein>
    <submittedName>
        <fullName evidence="2">Uncharacterized protein</fullName>
    </submittedName>
</protein>
<name>A0A9D4H1F7_DREPO</name>
<reference evidence="2" key="2">
    <citation type="submission" date="2020-11" db="EMBL/GenBank/DDBJ databases">
        <authorList>
            <person name="McCartney M.A."/>
            <person name="Auch B."/>
            <person name="Kono T."/>
            <person name="Mallez S."/>
            <person name="Becker A."/>
            <person name="Gohl D.M."/>
            <person name="Silverstein K.A.T."/>
            <person name="Koren S."/>
            <person name="Bechman K.B."/>
            <person name="Herman A."/>
            <person name="Abrahante J.E."/>
            <person name="Garbe J."/>
        </authorList>
    </citation>
    <scope>NUCLEOTIDE SEQUENCE</scope>
    <source>
        <strain evidence="2">Duluth1</strain>
        <tissue evidence="2">Whole animal</tissue>
    </source>
</reference>
<comment type="caution">
    <text evidence="2">The sequence shown here is derived from an EMBL/GenBank/DDBJ whole genome shotgun (WGS) entry which is preliminary data.</text>
</comment>
<gene>
    <name evidence="2" type="ORF">DPMN_129589</name>
</gene>
<dbReference type="AlphaFoldDB" id="A0A9D4H1F7"/>
<evidence type="ECO:0000313" key="3">
    <source>
        <dbReference type="Proteomes" id="UP000828390"/>
    </source>
</evidence>
<evidence type="ECO:0000256" key="1">
    <source>
        <dbReference type="SAM" id="MobiDB-lite"/>
    </source>
</evidence>
<feature type="compositionally biased region" description="Polar residues" evidence="1">
    <location>
        <begin position="115"/>
        <end position="129"/>
    </location>
</feature>
<reference evidence="2" key="1">
    <citation type="journal article" date="2019" name="bioRxiv">
        <title>The Genome of the Zebra Mussel, Dreissena polymorpha: A Resource for Invasive Species Research.</title>
        <authorList>
            <person name="McCartney M.A."/>
            <person name="Auch B."/>
            <person name="Kono T."/>
            <person name="Mallez S."/>
            <person name="Zhang Y."/>
            <person name="Obille A."/>
            <person name="Becker A."/>
            <person name="Abrahante J.E."/>
            <person name="Garbe J."/>
            <person name="Badalamenti J.P."/>
            <person name="Herman A."/>
            <person name="Mangelson H."/>
            <person name="Liachko I."/>
            <person name="Sullivan S."/>
            <person name="Sone E.D."/>
            <person name="Koren S."/>
            <person name="Silverstein K.A.T."/>
            <person name="Beckman K.B."/>
            <person name="Gohl D.M."/>
        </authorList>
    </citation>
    <scope>NUCLEOTIDE SEQUENCE</scope>
    <source>
        <strain evidence="2">Duluth1</strain>
        <tissue evidence="2">Whole animal</tissue>
    </source>
</reference>
<sequence>MATTVSRSLPDGICQGHQPMPDQLVPAIRSLSDDNAGHVMTGTSPGTGPVTDDRSVHRPVIGYGSGHRSKAPITSQRRPFRSTVTGLTNRHRSSVTDDRSDPPVRGHLLLMTGPTHRSTYYRSPVNTTDRSGHRSVLPSNTTGHRGPVRSLGMGYWSPDTGQHAPIINQSTVASHQSTIRNRGSPSSDYSTSLSSNAYLSSTSFDYRVLIPVIVMIIIDHLDHHGNDTRGDAIPVVAVLAHGDTI</sequence>
<feature type="compositionally biased region" description="Basic and acidic residues" evidence="1">
    <location>
        <begin position="94"/>
        <end position="104"/>
    </location>
</feature>